<evidence type="ECO:0000313" key="2">
    <source>
        <dbReference type="Proteomes" id="UP001176883"/>
    </source>
</evidence>
<name>A0ABT8W9D4_9FLAO</name>
<dbReference type="InterPro" id="IPR029044">
    <property type="entry name" value="Nucleotide-diphossugar_trans"/>
</dbReference>
<dbReference type="InterPro" id="IPR018641">
    <property type="entry name" value="Trfase_1_rSAM/seldom-assoc"/>
</dbReference>
<organism evidence="1 2">
    <name type="scientific">Flavivirga aquimarina</name>
    <dbReference type="NCBI Taxonomy" id="2027862"/>
    <lineage>
        <taxon>Bacteria</taxon>
        <taxon>Pseudomonadati</taxon>
        <taxon>Bacteroidota</taxon>
        <taxon>Flavobacteriia</taxon>
        <taxon>Flavobacteriales</taxon>
        <taxon>Flavobacteriaceae</taxon>
        <taxon>Flavivirga</taxon>
    </lineage>
</organism>
<proteinExistence type="predicted"/>
<dbReference type="Pfam" id="PF09837">
    <property type="entry name" value="DUF2064"/>
    <property type="match status" value="1"/>
</dbReference>
<evidence type="ECO:0000313" key="1">
    <source>
        <dbReference type="EMBL" id="MDO5969752.1"/>
    </source>
</evidence>
<accession>A0ABT8W9D4</accession>
<sequence>MKNSKTAILVFANSAEKEAVLKPFISSKEVFEALNAQTLNIVKKAGLPYFLYSEKQQVGNTFGERFTNAIQSVYNEGFDTVITVGNDTPHLTTNHLRKTVKKLQKHDIVLGPSTDGGFYLMGLKKSHFKAETFLKLPWKTSNLSRSIAKLNASKKVNITYLEVLTDLDTISDVKIISDSFRKLSAHIKQLLNIFISIEKKIVFNHLFPIENFILQQQFNKGSPILLHL</sequence>
<dbReference type="Gene3D" id="3.90.550.10">
    <property type="entry name" value="Spore Coat Polysaccharide Biosynthesis Protein SpsA, Chain A"/>
    <property type="match status" value="1"/>
</dbReference>
<dbReference type="SUPFAM" id="SSF53448">
    <property type="entry name" value="Nucleotide-diphospho-sugar transferases"/>
    <property type="match status" value="1"/>
</dbReference>
<keyword evidence="2" id="KW-1185">Reference proteome</keyword>
<comment type="caution">
    <text evidence="1">The sequence shown here is derived from an EMBL/GenBank/DDBJ whole genome shotgun (WGS) entry which is preliminary data.</text>
</comment>
<protein>
    <submittedName>
        <fullName evidence="1">DUF2064 domain-containing protein</fullName>
    </submittedName>
</protein>
<dbReference type="Proteomes" id="UP001176883">
    <property type="component" value="Unassembled WGS sequence"/>
</dbReference>
<reference evidence="1" key="1">
    <citation type="submission" date="2023-07" db="EMBL/GenBank/DDBJ databases">
        <title>Two novel species in the genus Flavivirga.</title>
        <authorList>
            <person name="Kwon K."/>
        </authorList>
    </citation>
    <scope>NUCLEOTIDE SEQUENCE</scope>
    <source>
        <strain evidence="1">KCTC 52353</strain>
    </source>
</reference>
<dbReference type="PANTHER" id="PTHR36529">
    <property type="entry name" value="SLL1095 PROTEIN"/>
    <property type="match status" value="1"/>
</dbReference>
<dbReference type="PANTHER" id="PTHR36529:SF1">
    <property type="entry name" value="GLYCOSYLTRANSFERASE"/>
    <property type="match status" value="1"/>
</dbReference>
<gene>
    <name evidence="1" type="ORF">Q4Q35_08025</name>
</gene>
<dbReference type="EMBL" id="JAUOEK010000089">
    <property type="protein sequence ID" value="MDO5969752.1"/>
    <property type="molecule type" value="Genomic_DNA"/>
</dbReference>
<dbReference type="RefSeq" id="WP_303277447.1">
    <property type="nucleotide sequence ID" value="NZ_JAUOEK010000089.1"/>
</dbReference>